<evidence type="ECO:0000256" key="4">
    <source>
        <dbReference type="ARBA" id="ARBA00023136"/>
    </source>
</evidence>
<evidence type="ECO:0000256" key="5">
    <source>
        <dbReference type="ARBA" id="ARBA00023237"/>
    </source>
</evidence>
<dbReference type="SUPFAM" id="SSF48452">
    <property type="entry name" value="TPR-like"/>
    <property type="match status" value="1"/>
</dbReference>
<keyword evidence="10" id="KW-1185">Reference proteome</keyword>
<evidence type="ECO:0000256" key="6">
    <source>
        <dbReference type="SAM" id="SignalP"/>
    </source>
</evidence>
<dbReference type="InterPro" id="IPR033985">
    <property type="entry name" value="SusD-like_N"/>
</dbReference>
<dbReference type="EMBL" id="FOJG01000001">
    <property type="protein sequence ID" value="SEW43501.1"/>
    <property type="molecule type" value="Genomic_DNA"/>
</dbReference>
<protein>
    <submittedName>
        <fullName evidence="9">SusD family protein</fullName>
    </submittedName>
</protein>
<evidence type="ECO:0000256" key="3">
    <source>
        <dbReference type="ARBA" id="ARBA00022729"/>
    </source>
</evidence>
<dbReference type="AlphaFoldDB" id="A0A1I0RQA6"/>
<dbReference type="Proteomes" id="UP000199310">
    <property type="component" value="Unassembled WGS sequence"/>
</dbReference>
<comment type="similarity">
    <text evidence="2">Belongs to the SusD family.</text>
</comment>
<dbReference type="Gene3D" id="1.25.40.390">
    <property type="match status" value="1"/>
</dbReference>
<keyword evidence="4" id="KW-0472">Membrane</keyword>
<keyword evidence="5" id="KW-0998">Cell outer membrane</keyword>
<evidence type="ECO:0000259" key="7">
    <source>
        <dbReference type="Pfam" id="PF07980"/>
    </source>
</evidence>
<accession>A0A1I0RQA6</accession>
<organism evidence="9 10">
    <name type="scientific">Chitinophaga arvensicola</name>
    <dbReference type="NCBI Taxonomy" id="29529"/>
    <lineage>
        <taxon>Bacteria</taxon>
        <taxon>Pseudomonadati</taxon>
        <taxon>Bacteroidota</taxon>
        <taxon>Chitinophagia</taxon>
        <taxon>Chitinophagales</taxon>
        <taxon>Chitinophagaceae</taxon>
        <taxon>Chitinophaga</taxon>
    </lineage>
</organism>
<feature type="domain" description="RagB/SusD" evidence="7">
    <location>
        <begin position="345"/>
        <end position="439"/>
    </location>
</feature>
<dbReference type="PROSITE" id="PS51257">
    <property type="entry name" value="PROKAR_LIPOPROTEIN"/>
    <property type="match status" value="1"/>
</dbReference>
<gene>
    <name evidence="9" type="ORF">SAMN04488122_3227</name>
</gene>
<dbReference type="Gene3D" id="1.25.40.900">
    <property type="match status" value="1"/>
</dbReference>
<feature type="chain" id="PRO_5013311977" evidence="6">
    <location>
        <begin position="16"/>
        <end position="471"/>
    </location>
</feature>
<evidence type="ECO:0000256" key="2">
    <source>
        <dbReference type="ARBA" id="ARBA00006275"/>
    </source>
</evidence>
<evidence type="ECO:0000313" key="10">
    <source>
        <dbReference type="Proteomes" id="UP000199310"/>
    </source>
</evidence>
<sequence length="471" mass="52509">MKNIAIVLMMSSMLAASCNKFLDVTPRDLILEDQVYSTEAGMTNALNGVYLGMTSDALYGGSLTLSTVEVMAQRFDLTTFGHSWKETGVFNYNNANVKFLFNNTWTEGYKNILNLNVFLQKVRNTNGVVSAANKDLLMGEAFGLRAMIHFDLLRLFGPVYATNSSAVAIPYYTAPSPVGSQPLAANTVLQNVLNDLDSAATLLKNDPLITAGPMQVSATDGNTFYRYRNVHLNYYAVKALQARVHLYAGHKAEAYTLATGVITDATKWFPWSIPTTVDAVFSSEVLFGPQNLDLYLQQNRYYASTLSAATILAPGDTRLSASFDGNLNDYRFKAWWKRPTSGGKTFYTFFKYDDPGNTTELNIARYMQPLIRLTEMYYIAAETETDPVKALVWLNKVRFNRGLADLPPTADLPKSIRSEYVREFFGEGQLFFYYKRTNAASIPNSTAPAGNRDMTDAQYVVPLPLSETQIR</sequence>
<dbReference type="RefSeq" id="WP_177192193.1">
    <property type="nucleotide sequence ID" value="NZ_FOJG01000001.1"/>
</dbReference>
<name>A0A1I0RQA6_9BACT</name>
<keyword evidence="3 6" id="KW-0732">Signal</keyword>
<comment type="subcellular location">
    <subcellularLocation>
        <location evidence="1">Cell outer membrane</location>
    </subcellularLocation>
</comment>
<feature type="domain" description="SusD-like N-terminal" evidence="8">
    <location>
        <begin position="20"/>
        <end position="207"/>
    </location>
</feature>
<dbReference type="InterPro" id="IPR011990">
    <property type="entry name" value="TPR-like_helical_dom_sf"/>
</dbReference>
<dbReference type="STRING" id="29529.SAMN04488122_3227"/>
<feature type="signal peptide" evidence="6">
    <location>
        <begin position="1"/>
        <end position="15"/>
    </location>
</feature>
<dbReference type="InterPro" id="IPR012944">
    <property type="entry name" value="SusD_RagB_dom"/>
</dbReference>
<evidence type="ECO:0000313" key="9">
    <source>
        <dbReference type="EMBL" id="SEW43501.1"/>
    </source>
</evidence>
<reference evidence="10" key="1">
    <citation type="submission" date="2016-10" db="EMBL/GenBank/DDBJ databases">
        <authorList>
            <person name="Varghese N."/>
            <person name="Submissions S."/>
        </authorList>
    </citation>
    <scope>NUCLEOTIDE SEQUENCE [LARGE SCALE GENOMIC DNA]</scope>
    <source>
        <strain evidence="10">DSM 3695</strain>
    </source>
</reference>
<dbReference type="Pfam" id="PF14322">
    <property type="entry name" value="SusD-like_3"/>
    <property type="match status" value="1"/>
</dbReference>
<dbReference type="Pfam" id="PF07980">
    <property type="entry name" value="SusD_RagB"/>
    <property type="match status" value="1"/>
</dbReference>
<dbReference type="Gene3D" id="2.20.20.130">
    <property type="match status" value="1"/>
</dbReference>
<evidence type="ECO:0000256" key="1">
    <source>
        <dbReference type="ARBA" id="ARBA00004442"/>
    </source>
</evidence>
<proteinExistence type="inferred from homology"/>
<dbReference type="GO" id="GO:0009279">
    <property type="term" value="C:cell outer membrane"/>
    <property type="evidence" value="ECO:0007669"/>
    <property type="project" value="UniProtKB-SubCell"/>
</dbReference>
<evidence type="ECO:0000259" key="8">
    <source>
        <dbReference type="Pfam" id="PF14322"/>
    </source>
</evidence>